<evidence type="ECO:0000313" key="2">
    <source>
        <dbReference type="EMBL" id="KAK3876351.1"/>
    </source>
</evidence>
<proteinExistence type="predicted"/>
<gene>
    <name evidence="2" type="ORF">Pcinc_018862</name>
</gene>
<organism evidence="2 3">
    <name type="scientific">Petrolisthes cinctipes</name>
    <name type="common">Flat porcelain crab</name>
    <dbReference type="NCBI Taxonomy" id="88211"/>
    <lineage>
        <taxon>Eukaryota</taxon>
        <taxon>Metazoa</taxon>
        <taxon>Ecdysozoa</taxon>
        <taxon>Arthropoda</taxon>
        <taxon>Crustacea</taxon>
        <taxon>Multicrustacea</taxon>
        <taxon>Malacostraca</taxon>
        <taxon>Eumalacostraca</taxon>
        <taxon>Eucarida</taxon>
        <taxon>Decapoda</taxon>
        <taxon>Pleocyemata</taxon>
        <taxon>Anomura</taxon>
        <taxon>Galatheoidea</taxon>
        <taxon>Porcellanidae</taxon>
        <taxon>Petrolisthes</taxon>
    </lineage>
</organism>
<feature type="compositionally biased region" description="Basic residues" evidence="1">
    <location>
        <begin position="1"/>
        <end position="12"/>
    </location>
</feature>
<dbReference type="Proteomes" id="UP001286313">
    <property type="component" value="Unassembled WGS sequence"/>
</dbReference>
<dbReference type="EMBL" id="JAWQEG010001834">
    <property type="protein sequence ID" value="KAK3876351.1"/>
    <property type="molecule type" value="Genomic_DNA"/>
</dbReference>
<accession>A0AAE1KII5</accession>
<comment type="caution">
    <text evidence="2">The sequence shown here is derived from an EMBL/GenBank/DDBJ whole genome shotgun (WGS) entry which is preliminary data.</text>
</comment>
<evidence type="ECO:0000313" key="3">
    <source>
        <dbReference type="Proteomes" id="UP001286313"/>
    </source>
</evidence>
<name>A0AAE1KII5_PETCI</name>
<keyword evidence="3" id="KW-1185">Reference proteome</keyword>
<sequence>MVKLRNRHRSLIRKQSQVPDDIDSKMNESRAFVELTRYIEEAVTSGTHLFKLSEIHSFHVTRLTELNINKQVNKTRLKDRLLEKFPEAQEQSYGKNSVLVFKEDMKNIVHDVVKTRNFSEDALILSKAAMIVRKDILSHKGFTFTGSFSAQCQEDSLPSSLKPLVSMILNGSNLKDQNKNDSHATLTIGQTIVFNTKKRTSHSADKPRHTLEREPPLPIYTGMNVHALSRSKTLIQQLFHMGICISYDRVMEIEGWIATSSCERFRKDGVVAPACLRKELFHSWRPGQPRS</sequence>
<dbReference type="PANTHER" id="PTHR47018">
    <property type="entry name" value="CXC DOMAIN-CONTAINING PROTEIN-RELATED"/>
    <property type="match status" value="1"/>
</dbReference>
<dbReference type="PANTHER" id="PTHR47018:SF2">
    <property type="entry name" value="TESMIN_TSO1-LIKE CXC DOMAIN-CONTAINING PROTEIN"/>
    <property type="match status" value="1"/>
</dbReference>
<reference evidence="2" key="1">
    <citation type="submission" date="2023-10" db="EMBL/GenBank/DDBJ databases">
        <title>Genome assemblies of two species of porcelain crab, Petrolisthes cinctipes and Petrolisthes manimaculis (Anomura: Porcellanidae).</title>
        <authorList>
            <person name="Angst P."/>
        </authorList>
    </citation>
    <scope>NUCLEOTIDE SEQUENCE</scope>
    <source>
        <strain evidence="2">PB745_01</strain>
        <tissue evidence="2">Gill</tissue>
    </source>
</reference>
<protein>
    <submittedName>
        <fullName evidence="2">Uncharacterized protein</fullName>
    </submittedName>
</protein>
<feature type="region of interest" description="Disordered" evidence="1">
    <location>
        <begin position="1"/>
        <end position="20"/>
    </location>
</feature>
<evidence type="ECO:0000256" key="1">
    <source>
        <dbReference type="SAM" id="MobiDB-lite"/>
    </source>
</evidence>
<dbReference type="AlphaFoldDB" id="A0AAE1KII5"/>